<dbReference type="KEGG" id="ido:I598_0369"/>
<dbReference type="Pfam" id="PF13279">
    <property type="entry name" value="4HBT_2"/>
    <property type="match status" value="1"/>
</dbReference>
<evidence type="ECO:0000313" key="1">
    <source>
        <dbReference type="EMBL" id="ANC29957.1"/>
    </source>
</evidence>
<reference evidence="1 2" key="1">
    <citation type="submission" date="2016-01" db="EMBL/GenBank/DDBJ databases">
        <title>Complete genome sequence of a soil Actinobacterium, Isoptericola dokdonensis DS-3.</title>
        <authorList>
            <person name="Kwon S.-K."/>
            <person name="Kim J.F."/>
        </authorList>
    </citation>
    <scope>NUCLEOTIDE SEQUENCE [LARGE SCALE GENOMIC DNA]</scope>
    <source>
        <strain evidence="1 2">DS-3</strain>
    </source>
</reference>
<dbReference type="RefSeq" id="WP_068200768.1">
    <property type="nucleotide sequence ID" value="NZ_CP014209.1"/>
</dbReference>
<dbReference type="PATRIC" id="fig|1300344.3.peg.369"/>
<dbReference type="STRING" id="1300344.I598_0369"/>
<dbReference type="CDD" id="cd00586">
    <property type="entry name" value="4HBT"/>
    <property type="match status" value="1"/>
</dbReference>
<evidence type="ECO:0000313" key="2">
    <source>
        <dbReference type="Proteomes" id="UP000076794"/>
    </source>
</evidence>
<dbReference type="Gene3D" id="3.10.129.10">
    <property type="entry name" value="Hotdog Thioesterase"/>
    <property type="match status" value="1"/>
</dbReference>
<dbReference type="AlphaFoldDB" id="A0A168EF24"/>
<organism evidence="1 2">
    <name type="scientific">Isoptericola dokdonensis DS-3</name>
    <dbReference type="NCBI Taxonomy" id="1300344"/>
    <lineage>
        <taxon>Bacteria</taxon>
        <taxon>Bacillati</taxon>
        <taxon>Actinomycetota</taxon>
        <taxon>Actinomycetes</taxon>
        <taxon>Micrococcales</taxon>
        <taxon>Promicromonosporaceae</taxon>
        <taxon>Isoptericola</taxon>
    </lineage>
</organism>
<dbReference type="OrthoDB" id="3727779at2"/>
<sequence length="184" mass="20192">MTRMLHLVKATLLPRKPLPGFGPFDTSTTVLRVHPGDLDLYVHVNNGSYLQMMDVARSNLLGDLGGLPRLKAKGWYPVVAASTMSYKRSLQLFEKVTLSTRLLGWDERVVYLEQVFSVGDSFRARGWVAGRFLAKDDSRVAPAAVVEALVDGEAPPSPALPDDVAAWARAVDVAHREQTVRPGP</sequence>
<dbReference type="InterPro" id="IPR051490">
    <property type="entry name" value="THEM6_lcsJ_thioesterase"/>
</dbReference>
<gene>
    <name evidence="1" type="ORF">I598_0369</name>
</gene>
<dbReference type="SUPFAM" id="SSF54637">
    <property type="entry name" value="Thioesterase/thiol ester dehydrase-isomerase"/>
    <property type="match status" value="1"/>
</dbReference>
<name>A0A168EF24_9MICO</name>
<proteinExistence type="predicted"/>
<dbReference type="Proteomes" id="UP000076794">
    <property type="component" value="Chromosome"/>
</dbReference>
<keyword evidence="2" id="KW-1185">Reference proteome</keyword>
<accession>A0A168EF24</accession>
<dbReference type="InterPro" id="IPR029069">
    <property type="entry name" value="HotDog_dom_sf"/>
</dbReference>
<dbReference type="EMBL" id="CP014209">
    <property type="protein sequence ID" value="ANC29957.1"/>
    <property type="molecule type" value="Genomic_DNA"/>
</dbReference>
<protein>
    <submittedName>
        <fullName evidence="1">Thioesterase superfamily protein</fullName>
    </submittedName>
</protein>
<dbReference type="PANTHER" id="PTHR12475:SF4">
    <property type="entry name" value="PROTEIN THEM6"/>
    <property type="match status" value="1"/>
</dbReference>
<dbReference type="PANTHER" id="PTHR12475">
    <property type="match status" value="1"/>
</dbReference>